<evidence type="ECO:0000313" key="1">
    <source>
        <dbReference type="EMBL" id="DAG06442.1"/>
    </source>
</evidence>
<proteinExistence type="predicted"/>
<protein>
    <submittedName>
        <fullName evidence="1">Uncharacterized protein</fullName>
    </submittedName>
</protein>
<dbReference type="EMBL" id="BK016270">
    <property type="protein sequence ID" value="DAG06442.1"/>
    <property type="molecule type" value="Genomic_DNA"/>
</dbReference>
<name>A0A8S5VI44_9CAUD</name>
<organism evidence="1">
    <name type="scientific">Siphoviridae sp. cthu813</name>
    <dbReference type="NCBI Taxonomy" id="2825618"/>
    <lineage>
        <taxon>Viruses</taxon>
        <taxon>Duplodnaviria</taxon>
        <taxon>Heunggongvirae</taxon>
        <taxon>Uroviricota</taxon>
        <taxon>Caudoviricetes</taxon>
    </lineage>
</organism>
<sequence length="76" mass="9166">MKVKKITAHTPSIIAIRYLIRHYTVKERRDGTFTVYLYLPRDSQMTVYKRVTPKRLIDMMYVFDMKGYIMDAVEEE</sequence>
<reference evidence="1" key="1">
    <citation type="journal article" date="2021" name="Proc. Natl. Acad. Sci. U.S.A.">
        <title>A Catalog of Tens of Thousands of Viruses from Human Metagenomes Reveals Hidden Associations with Chronic Diseases.</title>
        <authorList>
            <person name="Tisza M.J."/>
            <person name="Buck C.B."/>
        </authorList>
    </citation>
    <scope>NUCLEOTIDE SEQUENCE</scope>
    <source>
        <strain evidence="1">Cthu813</strain>
    </source>
</reference>
<accession>A0A8S5VI44</accession>